<keyword evidence="6 7" id="KW-0472">Membrane</keyword>
<dbReference type="PANTHER" id="PTHR43386">
    <property type="entry name" value="OLIGOPEPTIDE TRANSPORT SYSTEM PERMEASE PROTEIN APPC"/>
    <property type="match status" value="1"/>
</dbReference>
<feature type="transmembrane region" description="Helical" evidence="7">
    <location>
        <begin position="301"/>
        <end position="329"/>
    </location>
</feature>
<comment type="similarity">
    <text evidence="7">Belongs to the binding-protein-dependent transport system permease family.</text>
</comment>
<evidence type="ECO:0000256" key="2">
    <source>
        <dbReference type="ARBA" id="ARBA00022448"/>
    </source>
</evidence>
<protein>
    <submittedName>
        <fullName evidence="10">Dipeptide transport system permease protein DppC</fullName>
    </submittedName>
</protein>
<evidence type="ECO:0000256" key="6">
    <source>
        <dbReference type="ARBA" id="ARBA00023136"/>
    </source>
</evidence>
<keyword evidence="4 7" id="KW-0812">Transmembrane</keyword>
<keyword evidence="2 7" id="KW-0813">Transport</keyword>
<dbReference type="EMBL" id="CADCWF010000148">
    <property type="protein sequence ID" value="CAA9558104.1"/>
    <property type="molecule type" value="Genomic_DNA"/>
</dbReference>
<feature type="region of interest" description="Disordered" evidence="8">
    <location>
        <begin position="136"/>
        <end position="183"/>
    </location>
</feature>
<evidence type="ECO:0000256" key="5">
    <source>
        <dbReference type="ARBA" id="ARBA00022989"/>
    </source>
</evidence>
<feature type="compositionally biased region" description="Low complexity" evidence="8">
    <location>
        <begin position="138"/>
        <end position="147"/>
    </location>
</feature>
<evidence type="ECO:0000256" key="4">
    <source>
        <dbReference type="ARBA" id="ARBA00022692"/>
    </source>
</evidence>
<feature type="transmembrane region" description="Helical" evidence="7">
    <location>
        <begin position="257"/>
        <end position="281"/>
    </location>
</feature>
<dbReference type="GO" id="GO:0005886">
    <property type="term" value="C:plasma membrane"/>
    <property type="evidence" value="ECO:0007669"/>
    <property type="project" value="UniProtKB-SubCell"/>
</dbReference>
<dbReference type="Pfam" id="PF00528">
    <property type="entry name" value="BPD_transp_1"/>
    <property type="match status" value="1"/>
</dbReference>
<dbReference type="PANTHER" id="PTHR43386:SF1">
    <property type="entry name" value="D,D-DIPEPTIDE TRANSPORT SYSTEM PERMEASE PROTEIN DDPC-RELATED"/>
    <property type="match status" value="1"/>
</dbReference>
<dbReference type="Gene3D" id="1.10.3720.10">
    <property type="entry name" value="MetI-like"/>
    <property type="match status" value="1"/>
</dbReference>
<reference evidence="10" key="1">
    <citation type="submission" date="2020-02" db="EMBL/GenBank/DDBJ databases">
        <authorList>
            <person name="Meier V. D."/>
        </authorList>
    </citation>
    <scope>NUCLEOTIDE SEQUENCE</scope>
    <source>
        <strain evidence="10">AVDCRST_MAG59</strain>
    </source>
</reference>
<feature type="region of interest" description="Disordered" evidence="8">
    <location>
        <begin position="34"/>
        <end position="61"/>
    </location>
</feature>
<evidence type="ECO:0000256" key="1">
    <source>
        <dbReference type="ARBA" id="ARBA00004651"/>
    </source>
</evidence>
<evidence type="ECO:0000256" key="7">
    <source>
        <dbReference type="RuleBase" id="RU363032"/>
    </source>
</evidence>
<dbReference type="GO" id="GO:0055085">
    <property type="term" value="P:transmembrane transport"/>
    <property type="evidence" value="ECO:0007669"/>
    <property type="project" value="InterPro"/>
</dbReference>
<evidence type="ECO:0000259" key="9">
    <source>
        <dbReference type="PROSITE" id="PS50928"/>
    </source>
</evidence>
<dbReference type="InterPro" id="IPR050366">
    <property type="entry name" value="BP-dependent_transpt_permease"/>
</dbReference>
<evidence type="ECO:0000313" key="10">
    <source>
        <dbReference type="EMBL" id="CAA9558104.1"/>
    </source>
</evidence>
<evidence type="ECO:0000256" key="3">
    <source>
        <dbReference type="ARBA" id="ARBA00022475"/>
    </source>
</evidence>
<proteinExistence type="inferred from homology"/>
<dbReference type="InterPro" id="IPR000515">
    <property type="entry name" value="MetI-like"/>
</dbReference>
<gene>
    <name evidence="10" type="ORF">AVDCRST_MAG59-2413</name>
</gene>
<feature type="transmembrane region" description="Helical" evidence="7">
    <location>
        <begin position="394"/>
        <end position="411"/>
    </location>
</feature>
<feature type="compositionally biased region" description="Basic residues" evidence="8">
    <location>
        <begin position="172"/>
        <end position="183"/>
    </location>
</feature>
<feature type="transmembrane region" description="Helical" evidence="7">
    <location>
        <begin position="423"/>
        <end position="442"/>
    </location>
</feature>
<comment type="subcellular location">
    <subcellularLocation>
        <location evidence="1 7">Cell membrane</location>
        <topology evidence="1 7">Multi-pass membrane protein</topology>
    </subcellularLocation>
</comment>
<dbReference type="AlphaFoldDB" id="A0A6J4UU01"/>
<feature type="compositionally biased region" description="Low complexity" evidence="8">
    <location>
        <begin position="100"/>
        <end position="115"/>
    </location>
</feature>
<feature type="transmembrane region" description="Helical" evidence="7">
    <location>
        <begin position="185"/>
        <end position="206"/>
    </location>
</feature>
<feature type="region of interest" description="Disordered" evidence="8">
    <location>
        <begin position="94"/>
        <end position="124"/>
    </location>
</feature>
<dbReference type="SUPFAM" id="SSF161098">
    <property type="entry name" value="MetI-like"/>
    <property type="match status" value="1"/>
</dbReference>
<feature type="compositionally biased region" description="Basic and acidic residues" evidence="8">
    <location>
        <begin position="152"/>
        <end position="164"/>
    </location>
</feature>
<keyword evidence="3" id="KW-1003">Cell membrane</keyword>
<accession>A0A6J4UU01</accession>
<evidence type="ECO:0000256" key="8">
    <source>
        <dbReference type="SAM" id="MobiDB-lite"/>
    </source>
</evidence>
<sequence>MIVKCSGSPGRSVNGASVQLPSRAVTVAAAKDAGHRASLGTRSQAVRQAATWPVPDDGREQLPQLGRTSVLGDGPGLAFYAGVTKALQASDQPRAKSCLSSGQASSPQPRPSASSHLIPSESGTIAASSRPAAVAFESAAAGPGQQAGRRRSGLEEEGRVEDGSIRGATRAIRPRANSRHRARPSVAVVVGGTIALVLVVAAIFGPGLVGTDPNRQDLLGRLAPPLGFGGTVAHPLGTDALGRDLLARLVAGARVSLLVGLAATAGAGAIGVTLGAVAGWSGGPADRALGWLTDVQAALPFVVVAIAATAALGFGLVPVLLTLVLTGWVGYARVVRLQTRAIARAAWVEAAVALGVGAPRLVLRHVAPHLLGTVAILATQQVSAMILYEASLSYLGLGLGGTAVTWGGMAAEGQEALLKAPWVSAVPGAAVALTVLGLNLLGDAAAER</sequence>
<feature type="domain" description="ABC transmembrane type-1" evidence="9">
    <location>
        <begin position="253"/>
        <end position="442"/>
    </location>
</feature>
<organism evidence="10">
    <name type="scientific">uncultured Thermomicrobiales bacterium</name>
    <dbReference type="NCBI Taxonomy" id="1645740"/>
    <lineage>
        <taxon>Bacteria</taxon>
        <taxon>Pseudomonadati</taxon>
        <taxon>Thermomicrobiota</taxon>
        <taxon>Thermomicrobia</taxon>
        <taxon>Thermomicrobiales</taxon>
        <taxon>environmental samples</taxon>
    </lineage>
</organism>
<dbReference type="PROSITE" id="PS50928">
    <property type="entry name" value="ABC_TM1"/>
    <property type="match status" value="1"/>
</dbReference>
<keyword evidence="5 7" id="KW-1133">Transmembrane helix</keyword>
<dbReference type="InterPro" id="IPR035906">
    <property type="entry name" value="MetI-like_sf"/>
</dbReference>
<name>A0A6J4UU01_9BACT</name>
<dbReference type="CDD" id="cd06261">
    <property type="entry name" value="TM_PBP2"/>
    <property type="match status" value="1"/>
</dbReference>